<dbReference type="GeneID" id="113737935"/>
<dbReference type="SUPFAM" id="SSF52047">
    <property type="entry name" value="RNI-like"/>
    <property type="match status" value="1"/>
</dbReference>
<reference evidence="2" key="1">
    <citation type="journal article" date="2025" name="Foods">
        <title>Unveiling the Microbial Signatures of Arabica Coffee Cherries: Insights into Ripeness Specific Diversity, Functional Traits, and Implications for Quality and Safety.</title>
        <authorList>
            <consortium name="RefSeq"/>
            <person name="Tenea G.N."/>
            <person name="Cifuentes V."/>
            <person name="Reyes P."/>
            <person name="Cevallos-Vallejos M."/>
        </authorList>
    </citation>
    <scope>NUCLEOTIDE SEQUENCE [LARGE SCALE GENOMIC DNA]</scope>
</reference>
<evidence type="ECO:0000259" key="1">
    <source>
        <dbReference type="Pfam" id="PF24758"/>
    </source>
</evidence>
<keyword evidence="2" id="KW-1185">Reference proteome</keyword>
<accession>A0A6P6X4U0</accession>
<dbReference type="InterPro" id="IPR032675">
    <property type="entry name" value="LRR_dom_sf"/>
</dbReference>
<protein>
    <submittedName>
        <fullName evidence="3">Probable FBD-associated F-box protein At1g32375</fullName>
    </submittedName>
</protein>
<evidence type="ECO:0000313" key="2">
    <source>
        <dbReference type="Proteomes" id="UP001652660"/>
    </source>
</evidence>
<sequence length="571" mass="66422">MAETVVRRSMADLPEPIIHHILSFLSGDQAAQTTVLCKAWLNAWLTRPTLAFSSAFFFSKKKKRTKEFCWHPPDRDEIREYNNFAKYVERSFDRYHKQKTGIDTIELEIDKGVFDWEPVIRRCIQVAAEDSVKNLKLSLCNSELPEILLFEAKSLVDLTLSQVKLVERSTEKIKPFDRLKRLSLNYVEFYDVPFESIISCCQSVEILEISYCKNGNDSDQYFKVAGQNALKELIAVLSHPQTLILCEAPSLESLTCKSDGKHGQYPCLLNLHSSQYENLKSLLLSGVGVGDVFFVNLAHYFPHLESLSVQYCQDLRNIKISSPSLKRIQLVRNWGLRKAQFDVPSIIKFEYDDRKCRIIPEFSFAAASSRWVSCFTICTQEDAGNSCFLQLKKLVTSLAQSAVSLKLMFRWNEAFNLEEAMKDGGFDEPQVLQELFSKSIDWNFRVSSAYSMLDVIFWVCRPKAIVDFWINKPRYNERLHFLYTKLMFRKNHKQFHNSQQMKFWQSDLREVKVEIFHRCVIHSELGLDFILVGEGEQLEETLDCKDFLSFLRTRAPSWGMMIKFKLDWETN</sequence>
<dbReference type="PANTHER" id="PTHR34145">
    <property type="entry name" value="OS02G0105600 PROTEIN"/>
    <property type="match status" value="1"/>
</dbReference>
<name>A0A6P6X4U0_COFAR</name>
<organism evidence="2 3">
    <name type="scientific">Coffea arabica</name>
    <name type="common">Arabian coffee</name>
    <dbReference type="NCBI Taxonomy" id="13443"/>
    <lineage>
        <taxon>Eukaryota</taxon>
        <taxon>Viridiplantae</taxon>
        <taxon>Streptophyta</taxon>
        <taxon>Embryophyta</taxon>
        <taxon>Tracheophyta</taxon>
        <taxon>Spermatophyta</taxon>
        <taxon>Magnoliopsida</taxon>
        <taxon>eudicotyledons</taxon>
        <taxon>Gunneridae</taxon>
        <taxon>Pentapetalae</taxon>
        <taxon>asterids</taxon>
        <taxon>lamiids</taxon>
        <taxon>Gentianales</taxon>
        <taxon>Rubiaceae</taxon>
        <taxon>Ixoroideae</taxon>
        <taxon>Gardenieae complex</taxon>
        <taxon>Bertiereae - Coffeeae clade</taxon>
        <taxon>Coffeeae</taxon>
        <taxon>Coffea</taxon>
    </lineage>
</organism>
<dbReference type="Proteomes" id="UP001652660">
    <property type="component" value="Chromosome 3e"/>
</dbReference>
<gene>
    <name evidence="3" type="primary">LOC113737935</name>
</gene>
<dbReference type="InterPro" id="IPR053772">
    <property type="entry name" value="At1g61320/At1g61330-like"/>
</dbReference>
<dbReference type="InterPro" id="IPR036047">
    <property type="entry name" value="F-box-like_dom_sf"/>
</dbReference>
<proteinExistence type="predicted"/>
<reference evidence="3" key="2">
    <citation type="submission" date="2025-08" db="UniProtKB">
        <authorList>
            <consortium name="RefSeq"/>
        </authorList>
    </citation>
    <scope>IDENTIFICATION</scope>
    <source>
        <tissue evidence="3">Leaves</tissue>
    </source>
</reference>
<dbReference type="AlphaFoldDB" id="A0A6P6X4U0"/>
<dbReference type="InterPro" id="IPR055411">
    <property type="entry name" value="LRR_FXL15/At3g58940/PEG3-like"/>
</dbReference>
<evidence type="ECO:0000313" key="3">
    <source>
        <dbReference type="RefSeq" id="XP_027120872.1"/>
    </source>
</evidence>
<dbReference type="RefSeq" id="XP_027120872.1">
    <property type="nucleotide sequence ID" value="XM_027265071.1"/>
</dbReference>
<feature type="domain" description="F-box/LRR-repeat protein 15/At3g58940/PEG3-like LRR" evidence="1">
    <location>
        <begin position="122"/>
        <end position="258"/>
    </location>
</feature>
<dbReference type="SUPFAM" id="SSF81383">
    <property type="entry name" value="F-box domain"/>
    <property type="match status" value="1"/>
</dbReference>
<dbReference type="OrthoDB" id="911245at2759"/>
<dbReference type="Gene3D" id="3.80.10.10">
    <property type="entry name" value="Ribonuclease Inhibitor"/>
    <property type="match status" value="1"/>
</dbReference>
<dbReference type="PANTHER" id="PTHR34145:SF28">
    <property type="entry name" value="F-BOX DOMAIN-CONTAINING PROTEIN"/>
    <property type="match status" value="1"/>
</dbReference>
<dbReference type="Pfam" id="PF24758">
    <property type="entry name" value="LRR_At5g56370"/>
    <property type="match status" value="1"/>
</dbReference>